<dbReference type="InterPro" id="IPR013780">
    <property type="entry name" value="Glyco_hydro_b"/>
</dbReference>
<sequence length="272" mass="31155">MKSVDPSIQIGLCSYHDFRLVVEPMLDICGEAIDFLADRVCAPDNIAYKVGIVRRYNETHEHKIYYTDTEALQNRENTLAPFTAEFYREHGITIREARRTWIYGLTLIGNLLNYHRYGDIVRFMCFNNLCNTSGQSCIEVAKEEVMLPICGLLYEQMARSEAAWVLHIEDYVPDSLKSIEIQAAWNEDETRLIVYLVNKCDQDTRVSLDFSSLGRDFVSARARRMTAPGGRTQETVRSNGHIKVDYEYSMPNMKGANTYGIPAFSFTELVLS</sequence>
<reference evidence="1" key="1">
    <citation type="submission" date="2019-08" db="EMBL/GenBank/DDBJ databases">
        <authorList>
            <person name="Kucharzyk K."/>
            <person name="Murdoch R.W."/>
            <person name="Higgins S."/>
            <person name="Loffler F."/>
        </authorList>
    </citation>
    <scope>NUCLEOTIDE SEQUENCE</scope>
</reference>
<comment type="caution">
    <text evidence="1">The sequence shown here is derived from an EMBL/GenBank/DDBJ whole genome shotgun (WGS) entry which is preliminary data.</text>
</comment>
<dbReference type="EMBL" id="VSSQ01048469">
    <property type="protein sequence ID" value="MPN02512.1"/>
    <property type="molecule type" value="Genomic_DNA"/>
</dbReference>
<evidence type="ECO:0000313" key="1">
    <source>
        <dbReference type="EMBL" id="MPN02512.1"/>
    </source>
</evidence>
<proteinExistence type="predicted"/>
<organism evidence="1">
    <name type="scientific">bioreactor metagenome</name>
    <dbReference type="NCBI Taxonomy" id="1076179"/>
    <lineage>
        <taxon>unclassified sequences</taxon>
        <taxon>metagenomes</taxon>
        <taxon>ecological metagenomes</taxon>
    </lineage>
</organism>
<accession>A0A645EML2</accession>
<dbReference type="Gene3D" id="2.60.40.1180">
    <property type="entry name" value="Golgi alpha-mannosidase II"/>
    <property type="match status" value="1"/>
</dbReference>
<name>A0A645EML2_9ZZZZ</name>
<evidence type="ECO:0008006" key="2">
    <source>
        <dbReference type="Google" id="ProtNLM"/>
    </source>
</evidence>
<gene>
    <name evidence="1" type="ORF">SDC9_149728</name>
</gene>
<protein>
    <recommendedName>
        <fullName evidence="2">Alpha-L-arabinofuranosidase C-terminal domain-containing protein</fullName>
    </recommendedName>
</protein>
<dbReference type="AlphaFoldDB" id="A0A645EML2"/>